<evidence type="ECO:0000259" key="2">
    <source>
        <dbReference type="PROSITE" id="PS51745"/>
    </source>
</evidence>
<dbReference type="AlphaFoldDB" id="A0A0L0TE70"/>
<evidence type="ECO:0000313" key="3">
    <source>
        <dbReference type="EMBL" id="KNE73042.1"/>
    </source>
</evidence>
<gene>
    <name evidence="3" type="ORF">AMAG_17312</name>
</gene>
<dbReference type="Gene3D" id="3.10.20.90">
    <property type="entry name" value="Phosphatidylinositol 3-kinase Catalytic Subunit, Chain A, domain 1"/>
    <property type="match status" value="1"/>
</dbReference>
<dbReference type="InterPro" id="IPR053793">
    <property type="entry name" value="PB1-like"/>
</dbReference>
<proteinExistence type="predicted"/>
<reference evidence="3 4" key="1">
    <citation type="submission" date="2009-11" db="EMBL/GenBank/DDBJ databases">
        <title>Annotation of Allomyces macrogynus ATCC 38327.</title>
        <authorList>
            <consortium name="The Broad Institute Genome Sequencing Platform"/>
            <person name="Russ C."/>
            <person name="Cuomo C."/>
            <person name="Burger G."/>
            <person name="Gray M.W."/>
            <person name="Holland P.W.H."/>
            <person name="King N."/>
            <person name="Lang F.B.F."/>
            <person name="Roger A.J."/>
            <person name="Ruiz-Trillo I."/>
            <person name="Young S.K."/>
            <person name="Zeng Q."/>
            <person name="Gargeya S."/>
            <person name="Fitzgerald M."/>
            <person name="Haas B."/>
            <person name="Abouelleil A."/>
            <person name="Alvarado L."/>
            <person name="Arachchi H.M."/>
            <person name="Berlin A."/>
            <person name="Chapman S.B."/>
            <person name="Gearin G."/>
            <person name="Goldberg J."/>
            <person name="Griggs A."/>
            <person name="Gujja S."/>
            <person name="Hansen M."/>
            <person name="Heiman D."/>
            <person name="Howarth C."/>
            <person name="Larimer J."/>
            <person name="Lui A."/>
            <person name="MacDonald P.J.P."/>
            <person name="McCowen C."/>
            <person name="Montmayeur A."/>
            <person name="Murphy C."/>
            <person name="Neiman D."/>
            <person name="Pearson M."/>
            <person name="Priest M."/>
            <person name="Roberts A."/>
            <person name="Saif S."/>
            <person name="Shea T."/>
            <person name="Sisk P."/>
            <person name="Stolte C."/>
            <person name="Sykes S."/>
            <person name="Wortman J."/>
            <person name="Nusbaum C."/>
            <person name="Birren B."/>
        </authorList>
    </citation>
    <scope>NUCLEOTIDE SEQUENCE [LARGE SCALE GENOMIC DNA]</scope>
    <source>
        <strain evidence="3 4">ATCC 38327</strain>
    </source>
</reference>
<sequence>MHDDRAPLAASLAATASTPTINRHGAAANQSAIIRSNPQGTSTKSLPISTQVTTAILNTSNTNQTPSTPTHTLSTMSATSTTSFPIKLRIGRTVRRTTLPSTATWSDLLDVATTLFGPTKLDLHAAQTDGATYLNEDGDLISLSSTHELQEVLRCADQLRRDLTLTLPAANDGMNGSAWGVLGASFVGSVSSSSRASSVIVDLDGPVLEEIRANDAEQKESGEREVAAAATELVAAGEIATAVPADKPVATMETVESSKPDEPVPVVEAALLVDSAQVSLPAADADEPVDALPPLVELDQHASETHDNMDVPRPDSKSDDAVLEAAMAALDDIEEDQAEPATAATKDQLFRIPVTVIPDAPSAASTHCAPLSSTVDCAAPRATLTLGDLLSEMFGMPVFGQQYHDEQRAAAAQRQAVPDAVHRHRAALLDAERRRRAAAIEAERRRRIAALEAERQHRIYLQQLRLQQTAELERQRQQQVHARAIALQRQREFEREMVIRQQQVMAARHQAALALAVREYERAMAEEIAGLMMGGGCPFVARPSRVAMAPAAGPMMMYC</sequence>
<dbReference type="SMART" id="SM00666">
    <property type="entry name" value="PB1"/>
    <property type="match status" value="1"/>
</dbReference>
<dbReference type="Pfam" id="PF00564">
    <property type="entry name" value="PB1"/>
    <property type="match status" value="1"/>
</dbReference>
<accession>A0A0L0TE70</accession>
<dbReference type="EMBL" id="GG745387">
    <property type="protein sequence ID" value="KNE73042.1"/>
    <property type="molecule type" value="Genomic_DNA"/>
</dbReference>
<evidence type="ECO:0000256" key="1">
    <source>
        <dbReference type="SAM" id="MobiDB-lite"/>
    </source>
</evidence>
<dbReference type="OrthoDB" id="661148at2759"/>
<dbReference type="VEuPathDB" id="FungiDB:AMAG_17312"/>
<reference evidence="4" key="2">
    <citation type="submission" date="2009-11" db="EMBL/GenBank/DDBJ databases">
        <title>The Genome Sequence of Allomyces macrogynus strain ATCC 38327.</title>
        <authorList>
            <consortium name="The Broad Institute Genome Sequencing Platform"/>
            <person name="Russ C."/>
            <person name="Cuomo C."/>
            <person name="Shea T."/>
            <person name="Young S.K."/>
            <person name="Zeng Q."/>
            <person name="Koehrsen M."/>
            <person name="Haas B."/>
            <person name="Borodovsky M."/>
            <person name="Guigo R."/>
            <person name="Alvarado L."/>
            <person name="Berlin A."/>
            <person name="Borenstein D."/>
            <person name="Chen Z."/>
            <person name="Engels R."/>
            <person name="Freedman E."/>
            <person name="Gellesch M."/>
            <person name="Goldberg J."/>
            <person name="Griggs A."/>
            <person name="Gujja S."/>
            <person name="Heiman D."/>
            <person name="Hepburn T."/>
            <person name="Howarth C."/>
            <person name="Jen D."/>
            <person name="Larson L."/>
            <person name="Lewis B."/>
            <person name="Mehta T."/>
            <person name="Park D."/>
            <person name="Pearson M."/>
            <person name="Roberts A."/>
            <person name="Saif S."/>
            <person name="Shenoy N."/>
            <person name="Sisk P."/>
            <person name="Stolte C."/>
            <person name="Sykes S."/>
            <person name="Walk T."/>
            <person name="White J."/>
            <person name="Yandava C."/>
            <person name="Burger G."/>
            <person name="Gray M.W."/>
            <person name="Holland P.W.H."/>
            <person name="King N."/>
            <person name="Lang F.B.F."/>
            <person name="Roger A.J."/>
            <person name="Ruiz-Trillo I."/>
            <person name="Lander E."/>
            <person name="Nusbaum C."/>
        </authorList>
    </citation>
    <scope>NUCLEOTIDE SEQUENCE [LARGE SCALE GENOMIC DNA]</scope>
    <source>
        <strain evidence="4">ATCC 38327</strain>
    </source>
</reference>
<dbReference type="CDD" id="cd05992">
    <property type="entry name" value="PB1"/>
    <property type="match status" value="1"/>
</dbReference>
<dbReference type="InterPro" id="IPR000270">
    <property type="entry name" value="PB1_dom"/>
</dbReference>
<feature type="domain" description="PB1" evidence="2">
    <location>
        <begin position="79"/>
        <end position="170"/>
    </location>
</feature>
<evidence type="ECO:0000313" key="4">
    <source>
        <dbReference type="Proteomes" id="UP000054350"/>
    </source>
</evidence>
<name>A0A0L0TE70_ALLM3</name>
<protein>
    <recommendedName>
        <fullName evidence="2">PB1 domain-containing protein</fullName>
    </recommendedName>
</protein>
<dbReference type="Proteomes" id="UP000054350">
    <property type="component" value="Unassembled WGS sequence"/>
</dbReference>
<keyword evidence="4" id="KW-1185">Reference proteome</keyword>
<dbReference type="SUPFAM" id="SSF54277">
    <property type="entry name" value="CAD &amp; PB1 domains"/>
    <property type="match status" value="1"/>
</dbReference>
<feature type="region of interest" description="Disordered" evidence="1">
    <location>
        <begin position="59"/>
        <end position="78"/>
    </location>
</feature>
<dbReference type="PROSITE" id="PS51745">
    <property type="entry name" value="PB1"/>
    <property type="match status" value="1"/>
</dbReference>
<organism evidence="3 4">
    <name type="scientific">Allomyces macrogynus (strain ATCC 38327)</name>
    <name type="common">Allomyces javanicus var. macrogynus</name>
    <dbReference type="NCBI Taxonomy" id="578462"/>
    <lineage>
        <taxon>Eukaryota</taxon>
        <taxon>Fungi</taxon>
        <taxon>Fungi incertae sedis</taxon>
        <taxon>Blastocladiomycota</taxon>
        <taxon>Blastocladiomycetes</taxon>
        <taxon>Blastocladiales</taxon>
        <taxon>Blastocladiaceae</taxon>
        <taxon>Allomyces</taxon>
    </lineage>
</organism>